<keyword evidence="2" id="KW-1185">Reference proteome</keyword>
<name>A0A090AFT8_9GAMM</name>
<sequence>MTYLEWVTQQNTISSIINSKIMRWEIKYYNGLNQDFLEEKVNFYFKELKVKNYEEIINEY</sequence>
<dbReference type="Proteomes" id="UP000031623">
    <property type="component" value="Chromosome"/>
</dbReference>
<reference evidence="1 2" key="1">
    <citation type="journal article" date="2014" name="ISME J.">
        <title>Ecophysiology of Thioploca ingrica as revealed by the complete genome sequence supplemented with proteomic evidence.</title>
        <authorList>
            <person name="Kojima H."/>
            <person name="Ogura Y."/>
            <person name="Yamamoto N."/>
            <person name="Togashi T."/>
            <person name="Mori H."/>
            <person name="Watanabe T."/>
            <person name="Nemoto F."/>
            <person name="Kurokawa K."/>
            <person name="Hayashi T."/>
            <person name="Fukui M."/>
        </authorList>
    </citation>
    <scope>NUCLEOTIDE SEQUENCE [LARGE SCALE GENOMIC DNA]</scope>
</reference>
<gene>
    <name evidence="1" type="ORF">THII_1647</name>
</gene>
<evidence type="ECO:0000313" key="2">
    <source>
        <dbReference type="Proteomes" id="UP000031623"/>
    </source>
</evidence>
<proteinExistence type="predicted"/>
<protein>
    <submittedName>
        <fullName evidence="1">Uncharacterized protein</fullName>
    </submittedName>
</protein>
<organism evidence="1 2">
    <name type="scientific">Thioploca ingrica</name>
    <dbReference type="NCBI Taxonomy" id="40754"/>
    <lineage>
        <taxon>Bacteria</taxon>
        <taxon>Pseudomonadati</taxon>
        <taxon>Pseudomonadota</taxon>
        <taxon>Gammaproteobacteria</taxon>
        <taxon>Thiotrichales</taxon>
        <taxon>Thiotrichaceae</taxon>
        <taxon>Thioploca</taxon>
    </lineage>
</organism>
<accession>A0A090AFT8</accession>
<dbReference type="AlphaFoldDB" id="A0A090AFT8"/>
<evidence type="ECO:0000313" key="1">
    <source>
        <dbReference type="EMBL" id="BAP55944.1"/>
    </source>
</evidence>
<dbReference type="HOGENOM" id="CLU_2940370_0_0_6"/>
<dbReference type="KEGG" id="tig:THII_1647"/>
<dbReference type="EMBL" id="AP014633">
    <property type="protein sequence ID" value="BAP55944.1"/>
    <property type="molecule type" value="Genomic_DNA"/>
</dbReference>